<dbReference type="SUPFAM" id="SSF52540">
    <property type="entry name" value="P-loop containing nucleoside triphosphate hydrolases"/>
    <property type="match status" value="1"/>
</dbReference>
<dbReference type="PRINTS" id="PR01100">
    <property type="entry name" value="SHIKIMTKNASE"/>
</dbReference>
<dbReference type="GO" id="GO:0009073">
    <property type="term" value="P:aromatic amino acid family biosynthetic process"/>
    <property type="evidence" value="ECO:0007669"/>
    <property type="project" value="UniProtKB-KW"/>
</dbReference>
<keyword evidence="11" id="KW-0460">Magnesium</keyword>
<dbReference type="Pfam" id="PF01202">
    <property type="entry name" value="SKI"/>
    <property type="match status" value="1"/>
</dbReference>
<dbReference type="UniPathway" id="UPA00053">
    <property type="reaction ID" value="UER00088"/>
</dbReference>
<feature type="binding site" evidence="11">
    <location>
        <position position="83"/>
    </location>
    <ligand>
        <name>substrate</name>
    </ligand>
</feature>
<reference evidence="13" key="1">
    <citation type="submission" date="2015-02" db="EMBL/GenBank/DDBJ databases">
        <authorList>
            <person name="Chooi Y.-H."/>
        </authorList>
    </citation>
    <scope>NUCLEOTIDE SEQUENCE [LARGE SCALE GENOMIC DNA]</scope>
    <source>
        <strain evidence="13">strain Y</strain>
    </source>
</reference>
<evidence type="ECO:0000256" key="8">
    <source>
        <dbReference type="ARBA" id="ARBA00022840"/>
    </source>
</evidence>
<dbReference type="KEGG" id="fil:BN1229_v1_0770"/>
<dbReference type="GO" id="GO:0005524">
    <property type="term" value="F:ATP binding"/>
    <property type="evidence" value="ECO:0007669"/>
    <property type="project" value="UniProtKB-UniRule"/>
</dbReference>
<dbReference type="PANTHER" id="PTHR21087">
    <property type="entry name" value="SHIKIMATE KINASE"/>
    <property type="match status" value="1"/>
</dbReference>
<comment type="caution">
    <text evidence="11">Lacks conserved residue(s) required for the propagation of feature annotation.</text>
</comment>
<comment type="subunit">
    <text evidence="11">Monomer.</text>
</comment>
<feature type="binding site" evidence="11">
    <location>
        <position position="143"/>
    </location>
    <ligand>
        <name>ATP</name>
        <dbReference type="ChEBI" id="CHEBI:30616"/>
    </ligand>
</feature>
<dbReference type="GO" id="GO:0008652">
    <property type="term" value="P:amino acid biosynthetic process"/>
    <property type="evidence" value="ECO:0007669"/>
    <property type="project" value="UniProtKB-KW"/>
</dbReference>
<feature type="binding site" evidence="11">
    <location>
        <position position="105"/>
    </location>
    <ligand>
        <name>substrate</name>
    </ligand>
</feature>
<keyword evidence="11" id="KW-0479">Metal-binding</keyword>
<dbReference type="CDD" id="cd00464">
    <property type="entry name" value="SK"/>
    <property type="match status" value="1"/>
</dbReference>
<evidence type="ECO:0000256" key="2">
    <source>
        <dbReference type="ARBA" id="ARBA00006997"/>
    </source>
</evidence>
<dbReference type="GO" id="GO:0004765">
    <property type="term" value="F:shikimate kinase activity"/>
    <property type="evidence" value="ECO:0007669"/>
    <property type="project" value="UniProtKB-UniRule"/>
</dbReference>
<dbReference type="EMBL" id="LN829119">
    <property type="protein sequence ID" value="CPR16360.1"/>
    <property type="molecule type" value="Genomic_DNA"/>
</dbReference>
<dbReference type="GO" id="GO:0009423">
    <property type="term" value="P:chorismate biosynthetic process"/>
    <property type="evidence" value="ECO:0007669"/>
    <property type="project" value="UniProtKB-UniRule"/>
</dbReference>
<dbReference type="Proteomes" id="UP000033187">
    <property type="component" value="Chromosome 1"/>
</dbReference>
<comment type="similarity">
    <text evidence="2 11">Belongs to the shikimate kinase family.</text>
</comment>
<comment type="cofactor">
    <cofactor evidence="11">
        <name>Mg(2+)</name>
        <dbReference type="ChEBI" id="CHEBI:18420"/>
    </cofactor>
    <text evidence="11">Binds 1 Mg(2+) ion per subunit.</text>
</comment>
<evidence type="ECO:0000256" key="7">
    <source>
        <dbReference type="ARBA" id="ARBA00022777"/>
    </source>
</evidence>
<dbReference type="InterPro" id="IPR023000">
    <property type="entry name" value="Shikimate_kinase_CS"/>
</dbReference>
<evidence type="ECO:0000256" key="9">
    <source>
        <dbReference type="ARBA" id="ARBA00023141"/>
    </source>
</evidence>
<dbReference type="GO" id="GO:0005829">
    <property type="term" value="C:cytosol"/>
    <property type="evidence" value="ECO:0007669"/>
    <property type="project" value="TreeGrafter"/>
</dbReference>
<dbReference type="Gene3D" id="3.40.50.300">
    <property type="entry name" value="P-loop containing nucleotide triphosphate hydrolases"/>
    <property type="match status" value="1"/>
</dbReference>
<protein>
    <recommendedName>
        <fullName evidence="3 11">Shikimate kinase</fullName>
        <shortName evidence="11">SK</shortName>
        <ecNumber evidence="3 11">2.7.1.71</ecNumber>
    </recommendedName>
</protein>
<keyword evidence="8 11" id="KW-0067">ATP-binding</keyword>
<organism evidence="12 13">
    <name type="scientific">Candidatus Filomicrobium marinum</name>
    <dbReference type="NCBI Taxonomy" id="1608628"/>
    <lineage>
        <taxon>Bacteria</taxon>
        <taxon>Pseudomonadati</taxon>
        <taxon>Pseudomonadota</taxon>
        <taxon>Alphaproteobacteria</taxon>
        <taxon>Hyphomicrobiales</taxon>
        <taxon>Hyphomicrobiaceae</taxon>
        <taxon>Filomicrobium</taxon>
    </lineage>
</organism>
<evidence type="ECO:0000256" key="10">
    <source>
        <dbReference type="ARBA" id="ARBA00048567"/>
    </source>
</evidence>
<dbReference type="InterPro" id="IPR027417">
    <property type="entry name" value="P-loop_NTPase"/>
</dbReference>
<dbReference type="InterPro" id="IPR000623">
    <property type="entry name" value="Shikimate_kinase/TSH1"/>
</dbReference>
<comment type="pathway">
    <text evidence="1 11">Metabolic intermediate biosynthesis; chorismate biosynthesis; chorismate from D-erythrose 4-phosphate and phosphoenolpyruvate: step 5/7.</text>
</comment>
<gene>
    <name evidence="11 12" type="primary">aroK</name>
    <name evidence="12" type="ORF">YBN1229_v1_0775</name>
</gene>
<dbReference type="GO" id="GO:0000287">
    <property type="term" value="F:magnesium ion binding"/>
    <property type="evidence" value="ECO:0007669"/>
    <property type="project" value="UniProtKB-UniRule"/>
</dbReference>
<evidence type="ECO:0000256" key="6">
    <source>
        <dbReference type="ARBA" id="ARBA00022741"/>
    </source>
</evidence>
<evidence type="ECO:0000256" key="3">
    <source>
        <dbReference type="ARBA" id="ARBA00012154"/>
    </source>
</evidence>
<evidence type="ECO:0000256" key="1">
    <source>
        <dbReference type="ARBA" id="ARBA00004842"/>
    </source>
</evidence>
<dbReference type="PANTHER" id="PTHR21087:SF16">
    <property type="entry name" value="SHIKIMATE KINASE 1, CHLOROPLASTIC"/>
    <property type="match status" value="1"/>
</dbReference>
<comment type="catalytic activity">
    <reaction evidence="10 11">
        <text>shikimate + ATP = 3-phosphoshikimate + ADP + H(+)</text>
        <dbReference type="Rhea" id="RHEA:13121"/>
        <dbReference type="ChEBI" id="CHEBI:15378"/>
        <dbReference type="ChEBI" id="CHEBI:30616"/>
        <dbReference type="ChEBI" id="CHEBI:36208"/>
        <dbReference type="ChEBI" id="CHEBI:145989"/>
        <dbReference type="ChEBI" id="CHEBI:456216"/>
        <dbReference type="EC" id="2.7.1.71"/>
    </reaction>
</comment>
<sequence>MIRIGLQRRAKRMDAAQIEKLRVALGERSIVMVGMMGCGKTAIGRRLAQRLGLPFADADDEIEKAAGKSISEIFQDHGEEHFREGERKVIARLLSGGPQVLATGGGAFMNAQTRDAIRENGVSVWLKADLPVLLRRVGRRDSRPLLRGDNPEAVMKRLLKERSPIYAEADLVAESRDEPHDQIVTQIINLLLKSPILAAQPGV</sequence>
<dbReference type="NCBIfam" id="NF010552">
    <property type="entry name" value="PRK13946.1"/>
    <property type="match status" value="1"/>
</dbReference>
<keyword evidence="5 11" id="KW-0808">Transferase</keyword>
<keyword evidence="4 11" id="KW-0028">Amino-acid biosynthesis</keyword>
<feature type="binding site" evidence="11">
    <location>
        <position position="162"/>
    </location>
    <ligand>
        <name>substrate</name>
    </ligand>
</feature>
<keyword evidence="6 11" id="KW-0547">Nucleotide-binding</keyword>
<feature type="binding site" evidence="11">
    <location>
        <position position="59"/>
    </location>
    <ligand>
        <name>substrate</name>
    </ligand>
</feature>
<evidence type="ECO:0000256" key="4">
    <source>
        <dbReference type="ARBA" id="ARBA00022605"/>
    </source>
</evidence>
<feature type="binding site" evidence="11">
    <location>
        <position position="41"/>
    </location>
    <ligand>
        <name>Mg(2+)</name>
        <dbReference type="ChEBI" id="CHEBI:18420"/>
    </ligand>
</feature>
<keyword evidence="9 11" id="KW-0057">Aromatic amino acid biosynthesis</keyword>
<keyword evidence="13" id="KW-1185">Reference proteome</keyword>
<feature type="binding site" evidence="11">
    <location>
        <begin position="37"/>
        <end position="42"/>
    </location>
    <ligand>
        <name>ATP</name>
        <dbReference type="ChEBI" id="CHEBI:30616"/>
    </ligand>
</feature>
<keyword evidence="7 11" id="KW-0418">Kinase</keyword>
<accession>A0A0D6JBQ7</accession>
<name>A0A0D6JBQ7_9HYPH</name>
<evidence type="ECO:0000256" key="5">
    <source>
        <dbReference type="ARBA" id="ARBA00022679"/>
    </source>
</evidence>
<evidence type="ECO:0000256" key="11">
    <source>
        <dbReference type="HAMAP-Rule" id="MF_00109"/>
    </source>
</evidence>
<dbReference type="RefSeq" id="WP_244464998.1">
    <property type="nucleotide sequence ID" value="NZ_LN829118.1"/>
</dbReference>
<evidence type="ECO:0000313" key="12">
    <source>
        <dbReference type="EMBL" id="CPR16360.1"/>
    </source>
</evidence>
<comment type="function">
    <text evidence="11">Catalyzes the specific phosphorylation of the 3-hydroxyl group of shikimic acid using ATP as a cosubstrate.</text>
</comment>
<dbReference type="PROSITE" id="PS01128">
    <property type="entry name" value="SHIKIMATE_KINASE"/>
    <property type="match status" value="1"/>
</dbReference>
<keyword evidence="11" id="KW-0963">Cytoplasm</keyword>
<dbReference type="HAMAP" id="MF_00109">
    <property type="entry name" value="Shikimate_kinase"/>
    <property type="match status" value="1"/>
</dbReference>
<dbReference type="KEGG" id="fiy:BN1229_v1_0775"/>
<comment type="subcellular location">
    <subcellularLocation>
        <location evidence="11">Cytoplasm</location>
    </subcellularLocation>
</comment>
<evidence type="ECO:0000313" key="13">
    <source>
        <dbReference type="Proteomes" id="UP000033187"/>
    </source>
</evidence>
<dbReference type="InterPro" id="IPR031322">
    <property type="entry name" value="Shikimate/glucono_kinase"/>
</dbReference>
<dbReference type="AlphaFoldDB" id="A0A0D6JBQ7"/>
<proteinExistence type="inferred from homology"/>
<dbReference type="EC" id="2.7.1.71" evidence="3 11"/>